<keyword evidence="1" id="KW-0472">Membrane</keyword>
<evidence type="ECO:0000313" key="2">
    <source>
        <dbReference type="EMBL" id="KAK2962372.1"/>
    </source>
</evidence>
<protein>
    <submittedName>
        <fullName evidence="2">Uncharacterized protein</fullName>
    </submittedName>
</protein>
<gene>
    <name evidence="2" type="ORF">BLNAU_2615</name>
</gene>
<keyword evidence="1" id="KW-1133">Transmembrane helix</keyword>
<feature type="transmembrane region" description="Helical" evidence="1">
    <location>
        <begin position="12"/>
        <end position="29"/>
    </location>
</feature>
<sequence length="94" mass="10561">MAHKKCTTIGGILIALFGLFPLIYSFTYAPRYRENITVQGWGIFVLATYTPAFLSGIIWIVTGLMIFSIGYMFPDVADEKKKAKEDGDESEKED</sequence>
<comment type="caution">
    <text evidence="2">The sequence shown here is derived from an EMBL/GenBank/DDBJ whole genome shotgun (WGS) entry which is preliminary data.</text>
</comment>
<reference evidence="2 3" key="1">
    <citation type="journal article" date="2022" name="bioRxiv">
        <title>Genomics of Preaxostyla Flagellates Illuminates Evolutionary Transitions and the Path Towards Mitochondrial Loss.</title>
        <authorList>
            <person name="Novak L.V.F."/>
            <person name="Treitli S.C."/>
            <person name="Pyrih J."/>
            <person name="Halakuc P."/>
            <person name="Pipaliya S.V."/>
            <person name="Vacek V."/>
            <person name="Brzon O."/>
            <person name="Soukal P."/>
            <person name="Eme L."/>
            <person name="Dacks J.B."/>
            <person name="Karnkowska A."/>
            <person name="Elias M."/>
            <person name="Hampl V."/>
        </authorList>
    </citation>
    <scope>NUCLEOTIDE SEQUENCE [LARGE SCALE GENOMIC DNA]</scope>
    <source>
        <strain evidence="2">NAU3</strain>
        <tissue evidence="2">Gut</tissue>
    </source>
</reference>
<keyword evidence="1" id="KW-0812">Transmembrane</keyword>
<proteinExistence type="predicted"/>
<name>A0ABQ9YF19_9EUKA</name>
<dbReference type="EMBL" id="JARBJD010000011">
    <property type="protein sequence ID" value="KAK2962372.1"/>
    <property type="molecule type" value="Genomic_DNA"/>
</dbReference>
<evidence type="ECO:0000313" key="3">
    <source>
        <dbReference type="Proteomes" id="UP001281761"/>
    </source>
</evidence>
<accession>A0ABQ9YF19</accession>
<dbReference type="Proteomes" id="UP001281761">
    <property type="component" value="Unassembled WGS sequence"/>
</dbReference>
<evidence type="ECO:0000256" key="1">
    <source>
        <dbReference type="SAM" id="Phobius"/>
    </source>
</evidence>
<feature type="transmembrane region" description="Helical" evidence="1">
    <location>
        <begin position="41"/>
        <end position="74"/>
    </location>
</feature>
<organism evidence="2 3">
    <name type="scientific">Blattamonas nauphoetae</name>
    <dbReference type="NCBI Taxonomy" id="2049346"/>
    <lineage>
        <taxon>Eukaryota</taxon>
        <taxon>Metamonada</taxon>
        <taxon>Preaxostyla</taxon>
        <taxon>Oxymonadida</taxon>
        <taxon>Blattamonas</taxon>
    </lineage>
</organism>
<keyword evidence="3" id="KW-1185">Reference proteome</keyword>